<dbReference type="PROSITE" id="PS51257">
    <property type="entry name" value="PROKAR_LIPOPROTEIN"/>
    <property type="match status" value="1"/>
</dbReference>
<dbReference type="AlphaFoldDB" id="A0A081PCQ1"/>
<evidence type="ECO:0008006" key="4">
    <source>
        <dbReference type="Google" id="ProtNLM"/>
    </source>
</evidence>
<dbReference type="Pfam" id="PF15418">
    <property type="entry name" value="DUF4625"/>
    <property type="match status" value="1"/>
</dbReference>
<feature type="chain" id="PRO_5001761629" description="DUF4625 domain-containing protein" evidence="1">
    <location>
        <begin position="21"/>
        <end position="307"/>
    </location>
</feature>
<reference evidence="2 3" key="1">
    <citation type="journal article" date="1992" name="Int. J. Syst. Bacteriol.">
        <title>Sphingobacterium antarcticus sp. nov. a Psychrotrophic Bacterium from the Soils of Schirmacher Oasis, Antarctica.</title>
        <authorList>
            <person name="Shivaji S."/>
            <person name="Ray M.K."/>
            <person name="Rao N.S."/>
            <person name="Saiserr L."/>
            <person name="Jagannadham M.V."/>
            <person name="Kumar G.S."/>
            <person name="Reddy G."/>
            <person name="Bhargava P.M."/>
        </authorList>
    </citation>
    <scope>NUCLEOTIDE SEQUENCE [LARGE SCALE GENOMIC DNA]</scope>
    <source>
        <strain evidence="2 3">4BY</strain>
    </source>
</reference>
<sequence>MKKIYTVFILIGLASGLSVACKKDNQSAPEAGKPTVDNIEIGTGNNKNALRGRDFHLNADIIAGDKISDVQVKILQKSTESYSASWKFELNWGEFKGVKNTNVHKHFTIPAEAPEGKYDFFFIVLDENGSKLEIREDFVITDPANVPVDPQIGRDMISRNGQLIYYMETWVEKELIFKKGDELKAHAQVNGIKGDGILYSVLIKRSANYHPESIDNLDFNKAIVISRVEHHDLPSASKVTTLKQVNGVWGWEDITIGAIEDFNEPKPNPVSGEKSWASGQYDLVFLYKNTTYNRSTFKSFPITIDYK</sequence>
<evidence type="ECO:0000256" key="1">
    <source>
        <dbReference type="SAM" id="SignalP"/>
    </source>
</evidence>
<dbReference type="eggNOG" id="ENOG502ZBC8">
    <property type="taxonomic scope" value="Bacteria"/>
</dbReference>
<keyword evidence="3" id="KW-1185">Reference proteome</keyword>
<dbReference type="RefSeq" id="WP_037444390.1">
    <property type="nucleotide sequence ID" value="NZ_JNFF01000116.1"/>
</dbReference>
<accession>A0A081PCQ1</accession>
<keyword evidence="1" id="KW-0732">Signal</keyword>
<protein>
    <recommendedName>
        <fullName evidence="4">DUF4625 domain-containing protein</fullName>
    </recommendedName>
</protein>
<evidence type="ECO:0000313" key="3">
    <source>
        <dbReference type="Proteomes" id="UP000028007"/>
    </source>
</evidence>
<name>A0A081PCQ1_9SPHI</name>
<feature type="signal peptide" evidence="1">
    <location>
        <begin position="1"/>
        <end position="20"/>
    </location>
</feature>
<organism evidence="2 3">
    <name type="scientific">Pedobacter antarcticus 4BY</name>
    <dbReference type="NCBI Taxonomy" id="1358423"/>
    <lineage>
        <taxon>Bacteria</taxon>
        <taxon>Pseudomonadati</taxon>
        <taxon>Bacteroidota</taxon>
        <taxon>Sphingobacteriia</taxon>
        <taxon>Sphingobacteriales</taxon>
        <taxon>Sphingobacteriaceae</taxon>
        <taxon>Pedobacter</taxon>
    </lineage>
</organism>
<dbReference type="InterPro" id="IPR027829">
    <property type="entry name" value="DUF4625"/>
</dbReference>
<dbReference type="OrthoDB" id="978436at2"/>
<gene>
    <name evidence="2" type="ORF">N180_02240</name>
</gene>
<dbReference type="Proteomes" id="UP000028007">
    <property type="component" value="Unassembled WGS sequence"/>
</dbReference>
<evidence type="ECO:0000313" key="2">
    <source>
        <dbReference type="EMBL" id="KEQ28474.1"/>
    </source>
</evidence>
<comment type="caution">
    <text evidence="2">The sequence shown here is derived from an EMBL/GenBank/DDBJ whole genome shotgun (WGS) entry which is preliminary data.</text>
</comment>
<proteinExistence type="predicted"/>
<dbReference type="EMBL" id="JNFF01000116">
    <property type="protein sequence ID" value="KEQ28474.1"/>
    <property type="molecule type" value="Genomic_DNA"/>
</dbReference>